<organism evidence="3 4">
    <name type="scientific">Natronorubrum sulfidifaciens JCM 14089</name>
    <dbReference type="NCBI Taxonomy" id="1230460"/>
    <lineage>
        <taxon>Archaea</taxon>
        <taxon>Methanobacteriati</taxon>
        <taxon>Methanobacteriota</taxon>
        <taxon>Stenosarchaea group</taxon>
        <taxon>Halobacteria</taxon>
        <taxon>Halobacteriales</taxon>
        <taxon>Natrialbaceae</taxon>
        <taxon>Natronorubrum</taxon>
    </lineage>
</organism>
<keyword evidence="2" id="KW-0472">Membrane</keyword>
<feature type="region of interest" description="Disordered" evidence="1">
    <location>
        <begin position="1"/>
        <end position="35"/>
    </location>
</feature>
<evidence type="ECO:0000256" key="2">
    <source>
        <dbReference type="SAM" id="Phobius"/>
    </source>
</evidence>
<evidence type="ECO:0000313" key="3">
    <source>
        <dbReference type="EMBL" id="ELY46906.1"/>
    </source>
</evidence>
<proteinExistence type="predicted"/>
<name>L9WCA0_9EURY</name>
<gene>
    <name evidence="3" type="ORF">C495_05578</name>
</gene>
<accession>L9WCA0</accession>
<reference evidence="3 4" key="1">
    <citation type="journal article" date="2014" name="PLoS Genet.">
        <title>Phylogenetically driven sequencing of extremely halophilic archaea reveals strategies for static and dynamic osmo-response.</title>
        <authorList>
            <person name="Becker E.A."/>
            <person name="Seitzer P.M."/>
            <person name="Tritt A."/>
            <person name="Larsen D."/>
            <person name="Krusor M."/>
            <person name="Yao A.I."/>
            <person name="Wu D."/>
            <person name="Madern D."/>
            <person name="Eisen J.A."/>
            <person name="Darling A.E."/>
            <person name="Facciotti M.T."/>
        </authorList>
    </citation>
    <scope>NUCLEOTIDE SEQUENCE [LARGE SCALE GENOMIC DNA]</scope>
    <source>
        <strain evidence="3 4">JCM 14089</strain>
    </source>
</reference>
<feature type="transmembrane region" description="Helical" evidence="2">
    <location>
        <begin position="65"/>
        <end position="84"/>
    </location>
</feature>
<dbReference type="AlphaFoldDB" id="L9WCA0"/>
<sequence>MSDSRSDDPPDDDTERPWHDPEEFQMTTSSSPSLRTDRNQLGLLIALVLAVVAVAVHVSADHTTFVTAVVLALAVLIAAISIPYDTFRDRE</sequence>
<dbReference type="Proteomes" id="UP000011661">
    <property type="component" value="Unassembled WGS sequence"/>
</dbReference>
<feature type="transmembrane region" description="Helical" evidence="2">
    <location>
        <begin position="41"/>
        <end position="59"/>
    </location>
</feature>
<dbReference type="EMBL" id="AOHX01000028">
    <property type="protein sequence ID" value="ELY46906.1"/>
    <property type="molecule type" value="Genomic_DNA"/>
</dbReference>
<dbReference type="PATRIC" id="fig|1230460.4.peg.1132"/>
<keyword evidence="4" id="KW-1185">Reference proteome</keyword>
<evidence type="ECO:0000256" key="1">
    <source>
        <dbReference type="SAM" id="MobiDB-lite"/>
    </source>
</evidence>
<feature type="compositionally biased region" description="Polar residues" evidence="1">
    <location>
        <begin position="25"/>
        <end position="34"/>
    </location>
</feature>
<protein>
    <submittedName>
        <fullName evidence="3">Uncharacterized protein</fullName>
    </submittedName>
</protein>
<keyword evidence="2" id="KW-0812">Transmembrane</keyword>
<comment type="caution">
    <text evidence="3">The sequence shown here is derived from an EMBL/GenBank/DDBJ whole genome shotgun (WGS) entry which is preliminary data.</text>
</comment>
<dbReference type="RefSeq" id="WP_008160799.1">
    <property type="nucleotide sequence ID" value="NZ_AOHX01000028.1"/>
</dbReference>
<keyword evidence="2" id="KW-1133">Transmembrane helix</keyword>
<evidence type="ECO:0000313" key="4">
    <source>
        <dbReference type="Proteomes" id="UP000011661"/>
    </source>
</evidence>
<dbReference type="STRING" id="1230460.C495_05578"/>